<feature type="compositionally biased region" description="Polar residues" evidence="2">
    <location>
        <begin position="1"/>
        <end position="19"/>
    </location>
</feature>
<dbReference type="Pfam" id="PF03993">
    <property type="entry name" value="DUF349"/>
    <property type="match status" value="5"/>
</dbReference>
<evidence type="ECO:0000256" key="2">
    <source>
        <dbReference type="SAM" id="MobiDB-lite"/>
    </source>
</evidence>
<sequence length="644" mass="78191">MKTTFVENEVNKTAITDNESTAKSEELDDNVLEHQDDEDHHEADEQHSDNIFKHYEEDSPEELYKKAVKLIKNELVTEIKEHIEAIKRHILFHLDEERREKLQAFVEDGGNEIDFSYEQPLRQKFKEIYSEFRQKLNEYYKKRKEELESNLYQKKLILEELKTLSMNADITEETFERVRTLQDNWKKIGPIPYSESEHIYRLYHFYLDKFYDNLKLNKEFRDLHFKKNQEKKEEIIQKAKELLESDFEKISDLTKAIKLLEKEWREVGPVPKENREELWKTFNEILDQVREKKSELSELIKKEREEKIQQKKEILRELETIDLNEIKTHDQWQELINKIPSYTERFKKIGRVLHPENDTIWQQFNSTIRNIIRAKNAFYKAIKQVQGTNLEKKRELVRLAAENVERTDWDEAVNFFKKIQSEWKKIGPVPKKYSESVWTEFRETCNKFFDRYHEYLKEKDKELFDNLEKKKLFFEELKNIAESSISPDYLTQQIEHWKSLGKVPPGNQEIEREFHKLIDSYFEKLDLNKNEIYLIRFELKMNNLWEQGDKLAVYNERQRLVRMYDEVRKELNLLENNINLFTSKSGGNPFVKEVEKNIQRHKENLELIVKKLEVLNKFSFEDLKVDKTRDSKPRKKDKKDRKKR</sequence>
<evidence type="ECO:0000313" key="3">
    <source>
        <dbReference type="EMBL" id="RCX01920.1"/>
    </source>
</evidence>
<feature type="region of interest" description="Disordered" evidence="2">
    <location>
        <begin position="1"/>
        <end position="49"/>
    </location>
</feature>
<dbReference type="InterPro" id="IPR007139">
    <property type="entry name" value="DUF349"/>
</dbReference>
<name>A0A368ZY01_9FLAO</name>
<comment type="caution">
    <text evidence="3">The sequence shown here is derived from an EMBL/GenBank/DDBJ whole genome shotgun (WGS) entry which is preliminary data.</text>
</comment>
<evidence type="ECO:0000313" key="4">
    <source>
        <dbReference type="Proteomes" id="UP000253517"/>
    </source>
</evidence>
<organism evidence="3 4">
    <name type="scientific">Schleiferia thermophila</name>
    <dbReference type="NCBI Taxonomy" id="884107"/>
    <lineage>
        <taxon>Bacteria</taxon>
        <taxon>Pseudomonadati</taxon>
        <taxon>Bacteroidota</taxon>
        <taxon>Flavobacteriia</taxon>
        <taxon>Flavobacteriales</taxon>
        <taxon>Schleiferiaceae</taxon>
        <taxon>Schleiferia</taxon>
    </lineage>
</organism>
<dbReference type="Proteomes" id="UP000253517">
    <property type="component" value="Unassembled WGS sequence"/>
</dbReference>
<feature type="compositionally biased region" description="Basic and acidic residues" evidence="2">
    <location>
        <begin position="20"/>
        <end position="49"/>
    </location>
</feature>
<dbReference type="AlphaFoldDB" id="A0A368ZY01"/>
<protein>
    <submittedName>
        <fullName evidence="3">Uncharacterized protein DUF349</fullName>
    </submittedName>
</protein>
<keyword evidence="1" id="KW-0175">Coiled coil</keyword>
<feature type="coiled-coil region" evidence="1">
    <location>
        <begin position="557"/>
        <end position="611"/>
    </location>
</feature>
<feature type="coiled-coil region" evidence="1">
    <location>
        <begin position="226"/>
        <end position="321"/>
    </location>
</feature>
<accession>A0A368ZY01</accession>
<keyword evidence="4" id="KW-1185">Reference proteome</keyword>
<proteinExistence type="predicted"/>
<reference evidence="3 4" key="1">
    <citation type="submission" date="2018-07" db="EMBL/GenBank/DDBJ databases">
        <title>Genomic Encyclopedia of Type Strains, Phase IV (KMG-IV): sequencing the most valuable type-strain genomes for metagenomic binning, comparative biology and taxonomic classification.</title>
        <authorList>
            <person name="Goeker M."/>
        </authorList>
    </citation>
    <scope>NUCLEOTIDE SEQUENCE [LARGE SCALE GENOMIC DNA]</scope>
    <source>
        <strain evidence="3 4">DSM 21410</strain>
    </source>
</reference>
<dbReference type="EMBL" id="QPJS01000006">
    <property type="protein sequence ID" value="RCX01920.1"/>
    <property type="molecule type" value="Genomic_DNA"/>
</dbReference>
<gene>
    <name evidence="3" type="ORF">DES35_10619</name>
</gene>
<evidence type="ECO:0000256" key="1">
    <source>
        <dbReference type="SAM" id="Coils"/>
    </source>
</evidence>